<dbReference type="Pfam" id="PF17295">
    <property type="entry name" value="DUF5348"/>
    <property type="match status" value="1"/>
</dbReference>
<accession>A0A931AUI6</accession>
<proteinExistence type="predicted"/>
<dbReference type="InterPro" id="IPR035255">
    <property type="entry name" value="DUF5348"/>
</dbReference>
<protein>
    <submittedName>
        <fullName evidence="2">DUF5348 domain-containing protein</fullName>
    </submittedName>
</protein>
<name>A0A931AUI6_9ENTE</name>
<dbReference type="EMBL" id="JADAKE010000005">
    <property type="protein sequence ID" value="MBF8807323.1"/>
    <property type="molecule type" value="Genomic_DNA"/>
</dbReference>
<dbReference type="Gene3D" id="2.40.10.390">
    <property type="match status" value="1"/>
</dbReference>
<gene>
    <name evidence="2" type="ORF">IC227_01515</name>
</gene>
<feature type="domain" description="DUF5348" evidence="1">
    <location>
        <begin position="79"/>
        <end position="158"/>
    </location>
</feature>
<evidence type="ECO:0000313" key="2">
    <source>
        <dbReference type="EMBL" id="MBF8807323.1"/>
    </source>
</evidence>
<organism evidence="2 3">
    <name type="scientific">Enterococcus lacertideformus</name>
    <dbReference type="NCBI Taxonomy" id="2771493"/>
    <lineage>
        <taxon>Bacteria</taxon>
        <taxon>Bacillati</taxon>
        <taxon>Bacillota</taxon>
        <taxon>Bacilli</taxon>
        <taxon>Lactobacillales</taxon>
        <taxon>Enterococcaceae</taxon>
        <taxon>Enterococcus</taxon>
    </lineage>
</organism>
<keyword evidence="3" id="KW-1185">Reference proteome</keyword>
<comment type="caution">
    <text evidence="2">The sequence shown here is derived from an EMBL/GenBank/DDBJ whole genome shotgun (WGS) entry which is preliminary data.</text>
</comment>
<reference evidence="2" key="1">
    <citation type="submission" date="2020-09" db="EMBL/GenBank/DDBJ databases">
        <title>Genomic insights into the novelty and pathogenicity of a unique biofilm-forming Enterococcus sp. bacteria (Enterococcus lacertideformus) identified in reptiles.</title>
        <authorList>
            <person name="Agius J.E."/>
            <person name="Phalen D.N."/>
            <person name="Rose K."/>
            <person name="Eden J.-S."/>
        </authorList>
    </citation>
    <scope>NUCLEOTIDE SEQUENCE</scope>
    <source>
        <strain evidence="2">PHRS 0518</strain>
    </source>
</reference>
<dbReference type="Proteomes" id="UP000637757">
    <property type="component" value="Unassembled WGS sequence"/>
</dbReference>
<sequence>MKIDEAKRKELQIEITRLHTYITALSNKYYDTEKERVQIDYPNNSEGRQLEQVYNKVFSDLLKVKKELDYYALPILDTGILKYNEEKERFIFKSVRDNLTLSAGMDLEILVEDYFTEEKHWVRTQLEYLPQAFGGPQACGWYITEDKELELEGVMARIRKKPVM</sequence>
<evidence type="ECO:0000313" key="3">
    <source>
        <dbReference type="Proteomes" id="UP000637757"/>
    </source>
</evidence>
<dbReference type="AlphaFoldDB" id="A0A931AUI6"/>
<evidence type="ECO:0000259" key="1">
    <source>
        <dbReference type="Pfam" id="PF17295"/>
    </source>
</evidence>